<gene>
    <name evidence="1" type="ORF">EHT25_23185</name>
</gene>
<evidence type="ECO:0000313" key="1">
    <source>
        <dbReference type="EMBL" id="RRB01082.1"/>
    </source>
</evidence>
<keyword evidence="2" id="KW-1185">Reference proteome</keyword>
<dbReference type="Gene3D" id="2.180.10.10">
    <property type="entry name" value="RHS repeat-associated core"/>
    <property type="match status" value="1"/>
</dbReference>
<reference evidence="1 2" key="1">
    <citation type="submission" date="2018-11" db="EMBL/GenBank/DDBJ databases">
        <authorList>
            <person name="Zhou Z."/>
            <person name="Wang G."/>
        </authorList>
    </citation>
    <scope>NUCLEOTIDE SEQUENCE [LARGE SCALE GENOMIC DNA]</scope>
    <source>
        <strain evidence="1 2">KCTC52004</strain>
    </source>
</reference>
<dbReference type="PROSITE" id="PS51257">
    <property type="entry name" value="PROKAR_LIPOPROTEIN"/>
    <property type="match status" value="1"/>
</dbReference>
<evidence type="ECO:0000313" key="2">
    <source>
        <dbReference type="Proteomes" id="UP000271925"/>
    </source>
</evidence>
<evidence type="ECO:0008006" key="3">
    <source>
        <dbReference type="Google" id="ProtNLM"/>
    </source>
</evidence>
<organism evidence="1 2">
    <name type="scientific">Larkinella rosea</name>
    <dbReference type="NCBI Taxonomy" id="2025312"/>
    <lineage>
        <taxon>Bacteria</taxon>
        <taxon>Pseudomonadati</taxon>
        <taxon>Bacteroidota</taxon>
        <taxon>Cytophagia</taxon>
        <taxon>Cytophagales</taxon>
        <taxon>Spirosomataceae</taxon>
        <taxon>Larkinella</taxon>
    </lineage>
</organism>
<proteinExistence type="predicted"/>
<protein>
    <recommendedName>
        <fullName evidence="3">DUF4595 domain-containing protein</fullName>
    </recommendedName>
</protein>
<accession>A0A3P1BJC0</accession>
<dbReference type="RefSeq" id="WP_124877544.1">
    <property type="nucleotide sequence ID" value="NZ_RQJO01000010.1"/>
</dbReference>
<dbReference type="EMBL" id="RQJO01000010">
    <property type="protein sequence ID" value="RRB01082.1"/>
    <property type="molecule type" value="Genomic_DNA"/>
</dbReference>
<dbReference type="Proteomes" id="UP000271925">
    <property type="component" value="Unassembled WGS sequence"/>
</dbReference>
<dbReference type="OrthoDB" id="953918at2"/>
<sequence length="314" mass="35220">MNKLVKSCTMALVSLSVATGLTSCEKNQLVEPLKPASKPVGSESESVITSGQALLRKQYQVKKIDGSDSNGNSHQIIFQYPREGGKLVTVLRGSSQRFDYAYGNQVITATISEKNNIGNFQKKTIWTYKLDGSGRCYEAKYLNFDQNGQPSSYEPVLTYHYNGTGKLITIKENGADKVVLTYNADGDLIKTVVDQDFETTFAYDKVGLYAGNLKSTGPDGQVWPGLVADKLSFNPWNLSFIDEFLPIFGKLRTHLPRRYQTRFIPTNKIGFDWSYGYILNEDNQVVESNRVTNQGLTMKDIYTYNVTQSNQNQQ</sequence>
<name>A0A3P1BJC0_9BACT</name>
<comment type="caution">
    <text evidence="1">The sequence shown here is derived from an EMBL/GenBank/DDBJ whole genome shotgun (WGS) entry which is preliminary data.</text>
</comment>
<dbReference type="AlphaFoldDB" id="A0A3P1BJC0"/>